<dbReference type="EMBL" id="CP081303">
    <property type="protein sequence ID" value="QZE13349.1"/>
    <property type="molecule type" value="Genomic_DNA"/>
</dbReference>
<dbReference type="Proteomes" id="UP000826212">
    <property type="component" value="Chromosome"/>
</dbReference>
<reference evidence="1" key="1">
    <citation type="submission" date="2021-08" db="EMBL/GenBank/DDBJ databases">
        <title>Novel anaerobic bacterium isolated from sea squirt in East Sea, Republic of Korea.</title>
        <authorList>
            <person name="Nguyen T.H."/>
            <person name="Li Z."/>
            <person name="Lee Y.-J."/>
            <person name="Ko J."/>
            <person name="Kim S.-G."/>
        </authorList>
    </citation>
    <scope>NUCLEOTIDE SEQUENCE</scope>
    <source>
        <strain evidence="1">KCTC 25031</strain>
    </source>
</reference>
<keyword evidence="2" id="KW-1185">Reference proteome</keyword>
<evidence type="ECO:0000313" key="1">
    <source>
        <dbReference type="EMBL" id="QZE13349.1"/>
    </source>
</evidence>
<evidence type="ECO:0000313" key="2">
    <source>
        <dbReference type="Proteomes" id="UP000826212"/>
    </source>
</evidence>
<organism evidence="1 2">
    <name type="scientific">Halosquirtibacter laminarini</name>
    <dbReference type="NCBI Taxonomy" id="3374600"/>
    <lineage>
        <taxon>Bacteria</taxon>
        <taxon>Pseudomonadati</taxon>
        <taxon>Bacteroidota</taxon>
        <taxon>Bacteroidia</taxon>
        <taxon>Marinilabiliales</taxon>
        <taxon>Prolixibacteraceae</taxon>
        <taxon>Halosquirtibacter</taxon>
    </lineage>
</organism>
<name>A0AC61NCY2_9BACT</name>
<protein>
    <submittedName>
        <fullName evidence="1">PKD domain-containing protein</fullName>
    </submittedName>
</protein>
<gene>
    <name evidence="1" type="ORF">K4L44_12225</name>
</gene>
<accession>A0AC61NCY2</accession>
<proteinExistence type="predicted"/>
<sequence>MMKQLYLLIALTAILLTSNSANTFAQEHNHEECKFQEAQSAFWKAHPEAYQSYLKEQQNQTRLIHKMKHHRKSYNQDSETKYIIPVVFHVFGKEQGGYAVTTALIEDALMKLNQDYAQRSAGQSNIHDSFKGVLGIMPVEFRLAKIDPQGNMTNGITFHGVMSGFGDSSGADKQIQKYAWDNHKYMNVYIMNDLYGDGETNNSGVSWYPNEYMTKHNLARVVYNGAYLSTNTSENFRRVLTHEFGHFFNLAHTFQGGCPEKDGGDFCDDTPATNKSHMKVDELNCNGILTNTQNFMNYTDDYEMFTQDQVIRMKAAMQHPARITLWSEENLMATGVADTYVPSFGIGYGTDSFEERFLNDGIIENSLDITLLNGLHFKEMTWKEGEHYFVENLPKGLSLKITKSSDHSAMISLEGKAEAHEATNSIENLTIRFAKDIFKEQGQEISLLENSHIKIHFKDTYTQYHYPTAKYRAYAGITHVKFSTIDNESPVTNWGGFFKDHMAVVAQEKHYDLEITLNQHETGKTDSYIIHAWLDKNGDCLYTPDEEIVDHTMNFTEANDQGNYLYKQTIQIPQDMVVDKKVGLRILCAFNTKNRNTSGYDPQGNYESGELEDYSVMVLPSVTELTPDFTITPEKILLRHTIKVLDLSNASNDDEIVAWHWEFPGGVPNHFDGKNPSEILYEKVGTYDVSLNVTTKSGETKSLSKKGGVTVEEKYATPNTQYATYAGITRVKLGEMIHRTENMARYMDYHTQKLVTTKAGTELAYEIDLDQGLSGQNDLDGVHIWCDWNHNSEFDAEELMVSRDVEIASFTDSKYSIKGSFVVPIDASSEPSRIRAMVYYRGDKRDYIAGPSDVIESGEIEDYGLKITPSEEHASVDFTMNNSDLVVGNEVQFTDLSKVVSGYKIASYQWQFEEGTPAVSSEKNPIVTFNKEGAFDVRLTITLDNGETWTTKQTDCIRTTYKVCEVKQDWGTKFGHIQSVEVGKVSYVLPEKNIPAYTNLYDSHIVSAKHGDEITWRVICSAGESGEKDAIGFKVFFDADRNGFTAEDQIYYDHFNTKDVQGEQIFEGSFNVPEDFDDTKRTILRFVAYYEGTYWYKKFDVGPCDKLDSGNGLDLGIGSNFKSTFVLQKESQEELVLIYPNPVSHFLNLFSKEEAIQTVKIYDTQGVIYYQGKFHQQKVQLSLEDLSTGVYLIKVETGDHSIVRTVIKK</sequence>